<organism evidence="2 3">
    <name type="scientific">Paracoccus kondratievae</name>
    <dbReference type="NCBI Taxonomy" id="135740"/>
    <lineage>
        <taxon>Bacteria</taxon>
        <taxon>Pseudomonadati</taxon>
        <taxon>Pseudomonadota</taxon>
        <taxon>Alphaproteobacteria</taxon>
        <taxon>Rhodobacterales</taxon>
        <taxon>Paracoccaceae</taxon>
        <taxon>Paracoccus</taxon>
    </lineage>
</organism>
<accession>A0AAD3RVM5</accession>
<dbReference type="RefSeq" id="WP_010395564.1">
    <property type="nucleotide sequence ID" value="NZ_BSFH01000098.1"/>
</dbReference>
<keyword evidence="1" id="KW-0812">Transmembrane</keyword>
<sequence length="56" mass="6197">MALVGAVIGFVAFDLPVWAALLVYVVSGTAAMLFIAWRRFRCAERHEVVERSTTAQ</sequence>
<dbReference type="EMBL" id="BSFH01000098">
    <property type="protein sequence ID" value="GLK66090.1"/>
    <property type="molecule type" value="Genomic_DNA"/>
</dbReference>
<dbReference type="Proteomes" id="UP001143349">
    <property type="component" value="Unassembled WGS sequence"/>
</dbReference>
<feature type="transmembrane region" description="Helical" evidence="1">
    <location>
        <begin position="15"/>
        <end position="37"/>
    </location>
</feature>
<reference evidence="2" key="1">
    <citation type="journal article" date="2014" name="Int. J. Syst. Evol. Microbiol.">
        <title>Complete genome sequence of Corynebacterium casei LMG S-19264T (=DSM 44701T), isolated from a smear-ripened cheese.</title>
        <authorList>
            <consortium name="US DOE Joint Genome Institute (JGI-PGF)"/>
            <person name="Walter F."/>
            <person name="Albersmeier A."/>
            <person name="Kalinowski J."/>
            <person name="Ruckert C."/>
        </authorList>
    </citation>
    <scope>NUCLEOTIDE SEQUENCE</scope>
    <source>
        <strain evidence="2">VKM B-2222</strain>
    </source>
</reference>
<keyword evidence="1" id="KW-1133">Transmembrane helix</keyword>
<keyword evidence="1" id="KW-0472">Membrane</keyword>
<name>A0AAD3RVM5_9RHOB</name>
<reference evidence="2" key="2">
    <citation type="submission" date="2023-01" db="EMBL/GenBank/DDBJ databases">
        <authorList>
            <person name="Sun Q."/>
            <person name="Evtushenko L."/>
        </authorList>
    </citation>
    <scope>NUCLEOTIDE SEQUENCE</scope>
    <source>
        <strain evidence="2">VKM B-2222</strain>
    </source>
</reference>
<comment type="caution">
    <text evidence="2">The sequence shown here is derived from an EMBL/GenBank/DDBJ whole genome shotgun (WGS) entry which is preliminary data.</text>
</comment>
<protein>
    <submittedName>
        <fullName evidence="2">Uncharacterized protein</fullName>
    </submittedName>
</protein>
<evidence type="ECO:0000256" key="1">
    <source>
        <dbReference type="SAM" id="Phobius"/>
    </source>
</evidence>
<gene>
    <name evidence="2" type="ORF">GCM10017635_35670</name>
</gene>
<dbReference type="AlphaFoldDB" id="A0AAD3RVM5"/>
<proteinExistence type="predicted"/>
<evidence type="ECO:0000313" key="3">
    <source>
        <dbReference type="Proteomes" id="UP001143349"/>
    </source>
</evidence>
<keyword evidence="3" id="KW-1185">Reference proteome</keyword>
<evidence type="ECO:0000313" key="2">
    <source>
        <dbReference type="EMBL" id="GLK66090.1"/>
    </source>
</evidence>